<comment type="caution">
    <text evidence="3">The sequence shown here is derived from an EMBL/GenBank/DDBJ whole genome shotgun (WGS) entry which is preliminary data.</text>
</comment>
<dbReference type="AlphaFoldDB" id="A0A0F8ZLS9"/>
<dbReference type="InterPro" id="IPR052016">
    <property type="entry name" value="Bact_Sigma-Reg"/>
</dbReference>
<keyword evidence="1" id="KW-0378">Hydrolase</keyword>
<dbReference type="SUPFAM" id="SSF55781">
    <property type="entry name" value="GAF domain-like"/>
    <property type="match status" value="1"/>
</dbReference>
<sequence length="273" mass="30499">LFAPVHRRLTDRERRIVMTMADQLASAIENANLYSRERNIADILQETLLTVPEKIEGISFDHLYRSATAAARVGGDFYDLFELEHDKVCIIVGDVSGKGIEATSVASLVKNTIKAYAYQETSPASILSKTNEVAIKISAPSVFVTVFMGVLNIKTGEIIYTSAGHPEPIIKSNYLEARLLKTRSPAIGVFSDQIFTDEKEILKKEECLIIYTDGITEARRNHDFFGEERLIKVINEFGIMTTKKTTEKIFEEVMSFSKGKLIDDAIILSISPK</sequence>
<evidence type="ECO:0000259" key="2">
    <source>
        <dbReference type="SMART" id="SM00331"/>
    </source>
</evidence>
<name>A0A0F8ZLS9_9ZZZZ</name>
<dbReference type="SMART" id="SM00331">
    <property type="entry name" value="PP2C_SIG"/>
    <property type="match status" value="1"/>
</dbReference>
<dbReference type="InterPro" id="IPR036457">
    <property type="entry name" value="PPM-type-like_dom_sf"/>
</dbReference>
<dbReference type="InterPro" id="IPR001932">
    <property type="entry name" value="PPM-type_phosphatase-like_dom"/>
</dbReference>
<dbReference type="EMBL" id="LAZR01047195">
    <property type="protein sequence ID" value="KKK94787.1"/>
    <property type="molecule type" value="Genomic_DNA"/>
</dbReference>
<organism evidence="3">
    <name type="scientific">marine sediment metagenome</name>
    <dbReference type="NCBI Taxonomy" id="412755"/>
    <lineage>
        <taxon>unclassified sequences</taxon>
        <taxon>metagenomes</taxon>
        <taxon>ecological metagenomes</taxon>
    </lineage>
</organism>
<protein>
    <recommendedName>
        <fullName evidence="2">PPM-type phosphatase domain-containing protein</fullName>
    </recommendedName>
</protein>
<dbReference type="GO" id="GO:0016791">
    <property type="term" value="F:phosphatase activity"/>
    <property type="evidence" value="ECO:0007669"/>
    <property type="project" value="TreeGrafter"/>
</dbReference>
<dbReference type="InterPro" id="IPR029016">
    <property type="entry name" value="GAF-like_dom_sf"/>
</dbReference>
<dbReference type="Gene3D" id="3.60.40.10">
    <property type="entry name" value="PPM-type phosphatase domain"/>
    <property type="match status" value="1"/>
</dbReference>
<dbReference type="Gene3D" id="3.30.450.40">
    <property type="match status" value="1"/>
</dbReference>
<gene>
    <name evidence="3" type="ORF">LCGC14_2679320</name>
</gene>
<proteinExistence type="predicted"/>
<accession>A0A0F8ZLS9</accession>
<evidence type="ECO:0000256" key="1">
    <source>
        <dbReference type="ARBA" id="ARBA00022801"/>
    </source>
</evidence>
<dbReference type="Pfam" id="PF07228">
    <property type="entry name" value="SpoIIE"/>
    <property type="match status" value="1"/>
</dbReference>
<feature type="non-terminal residue" evidence="3">
    <location>
        <position position="1"/>
    </location>
</feature>
<reference evidence="3" key="1">
    <citation type="journal article" date="2015" name="Nature">
        <title>Complex archaea that bridge the gap between prokaryotes and eukaryotes.</title>
        <authorList>
            <person name="Spang A."/>
            <person name="Saw J.H."/>
            <person name="Jorgensen S.L."/>
            <person name="Zaremba-Niedzwiedzka K."/>
            <person name="Martijn J."/>
            <person name="Lind A.E."/>
            <person name="van Eijk R."/>
            <person name="Schleper C."/>
            <person name="Guy L."/>
            <person name="Ettema T.J."/>
        </authorList>
    </citation>
    <scope>NUCLEOTIDE SEQUENCE</scope>
</reference>
<dbReference type="PANTHER" id="PTHR43156:SF2">
    <property type="entry name" value="STAGE II SPORULATION PROTEIN E"/>
    <property type="match status" value="1"/>
</dbReference>
<feature type="domain" description="PPM-type phosphatase" evidence="2">
    <location>
        <begin position="55"/>
        <end position="272"/>
    </location>
</feature>
<evidence type="ECO:0000313" key="3">
    <source>
        <dbReference type="EMBL" id="KKK94787.1"/>
    </source>
</evidence>
<dbReference type="PANTHER" id="PTHR43156">
    <property type="entry name" value="STAGE II SPORULATION PROTEIN E-RELATED"/>
    <property type="match status" value="1"/>
</dbReference>